<proteinExistence type="predicted"/>
<dbReference type="Proteomes" id="UP000070119">
    <property type="component" value="Chromosome 2"/>
</dbReference>
<reference evidence="1 3" key="1">
    <citation type="submission" date="2015-11" db="EMBL/GenBank/DDBJ databases">
        <title>Expanding the genomic diversity of Burkholderia species for the development of highly accurate diagnostics.</title>
        <authorList>
            <person name="Sahl J."/>
            <person name="Keim P."/>
            <person name="Wagner D."/>
        </authorList>
    </citation>
    <scope>NUCLEOTIDE SEQUENCE [LARGE SCALE GENOMIC DNA]</scope>
    <source>
        <strain evidence="1 3">MSMB1585WGS</strain>
    </source>
</reference>
<dbReference type="EMBL" id="LPAD01000007">
    <property type="protein sequence ID" value="KVN92536.1"/>
    <property type="molecule type" value="Genomic_DNA"/>
</dbReference>
<evidence type="ECO:0000313" key="4">
    <source>
        <dbReference type="Proteomes" id="UP000070119"/>
    </source>
</evidence>
<name>A0AA40R514_9BURK</name>
<protein>
    <submittedName>
        <fullName evidence="2">Uncharacterized protein</fullName>
    </submittedName>
</protein>
<organism evidence="2 4">
    <name type="scientific">Burkholderia ubonensis</name>
    <dbReference type="NCBI Taxonomy" id="101571"/>
    <lineage>
        <taxon>Bacteria</taxon>
        <taxon>Pseudomonadati</taxon>
        <taxon>Pseudomonadota</taxon>
        <taxon>Betaproteobacteria</taxon>
        <taxon>Burkholderiales</taxon>
        <taxon>Burkholderiaceae</taxon>
        <taxon>Burkholderia</taxon>
        <taxon>Burkholderia cepacia complex</taxon>
    </lineage>
</organism>
<evidence type="ECO:0000313" key="3">
    <source>
        <dbReference type="Proteomes" id="UP000057910"/>
    </source>
</evidence>
<dbReference type="RefSeq" id="WP_060037869.1">
    <property type="nucleotide sequence ID" value="NZ_CM003772.1"/>
</dbReference>
<evidence type="ECO:0000313" key="1">
    <source>
        <dbReference type="EMBL" id="KVN92536.1"/>
    </source>
</evidence>
<gene>
    <name evidence="1" type="ORF">WJ68_33475</name>
    <name evidence="2" type="ORF">WK57_30330</name>
</gene>
<reference evidence="2 4" key="2">
    <citation type="submission" date="2015-11" db="EMBL/GenBank/DDBJ databases">
        <authorList>
            <person name="Sahl J."/>
            <person name="Wagner D."/>
            <person name="Keim P."/>
        </authorList>
    </citation>
    <scope>NUCLEOTIDE SEQUENCE [LARGE SCALE GENOMIC DNA]</scope>
    <source>
        <strain evidence="2 4">MSMB1157</strain>
    </source>
</reference>
<dbReference type="AlphaFoldDB" id="A0AA40R514"/>
<comment type="caution">
    <text evidence="2">The sequence shown here is derived from an EMBL/GenBank/DDBJ whole genome shotgun (WGS) entry which is preliminary data.</text>
</comment>
<dbReference type="Proteomes" id="UP000057910">
    <property type="component" value="Unassembled WGS sequence"/>
</dbReference>
<sequence>MSNAEQKTISIADLDLSAASNDGHEFEVISPKTGKGLGVFITVLGDQSEKVVAFTRKRQNEKRREAAIAIRRGRPSDDIDTVEDDESFVVEACIVRVTGWRGLAEEFSEANARLLFTTNREIRRQVLEESANLANFTKV</sequence>
<evidence type="ECO:0000313" key="2">
    <source>
        <dbReference type="EMBL" id="KWZ53287.1"/>
    </source>
</evidence>
<dbReference type="EMBL" id="LNJU01000005">
    <property type="protein sequence ID" value="KWZ53287.1"/>
    <property type="molecule type" value="Genomic_DNA"/>
</dbReference>
<accession>A0AA40R514</accession>